<name>A0AAV9ZBC6_9AGAR</name>
<accession>A0AAV9ZBC6</accession>
<organism evidence="1 2">
    <name type="scientific">Favolaschia claudopus</name>
    <dbReference type="NCBI Taxonomy" id="2862362"/>
    <lineage>
        <taxon>Eukaryota</taxon>
        <taxon>Fungi</taxon>
        <taxon>Dikarya</taxon>
        <taxon>Basidiomycota</taxon>
        <taxon>Agaricomycotina</taxon>
        <taxon>Agaricomycetes</taxon>
        <taxon>Agaricomycetidae</taxon>
        <taxon>Agaricales</taxon>
        <taxon>Marasmiineae</taxon>
        <taxon>Mycenaceae</taxon>
        <taxon>Favolaschia</taxon>
    </lineage>
</organism>
<reference evidence="1 2" key="1">
    <citation type="journal article" date="2024" name="J Genomics">
        <title>Draft genome sequencing and assembly of Favolaschia claudopus CIRM-BRFM 2984 isolated from oak limbs.</title>
        <authorList>
            <person name="Navarro D."/>
            <person name="Drula E."/>
            <person name="Chaduli D."/>
            <person name="Cazenave R."/>
            <person name="Ahrendt S."/>
            <person name="Wang J."/>
            <person name="Lipzen A."/>
            <person name="Daum C."/>
            <person name="Barry K."/>
            <person name="Grigoriev I.V."/>
            <person name="Favel A."/>
            <person name="Rosso M.N."/>
            <person name="Martin F."/>
        </authorList>
    </citation>
    <scope>NUCLEOTIDE SEQUENCE [LARGE SCALE GENOMIC DNA]</scope>
    <source>
        <strain evidence="1 2">CIRM-BRFM 2984</strain>
    </source>
</reference>
<proteinExistence type="predicted"/>
<dbReference type="Proteomes" id="UP001362999">
    <property type="component" value="Unassembled WGS sequence"/>
</dbReference>
<comment type="caution">
    <text evidence="1">The sequence shown here is derived from an EMBL/GenBank/DDBJ whole genome shotgun (WGS) entry which is preliminary data.</text>
</comment>
<sequence>MAWMSQANHIFDHLDVLLSDCERYVLVADIRVTIKIRWRRNRCNTSPEGYLFLCPPQYCLAGPAAVKIPERPWYWSLDPYGAEKLNEEKATELGFPTIQPDITIRATKWDKFAYNGLIQFHEGKGFDPYSQDVAIELKEPLFELYYEYF</sequence>
<protein>
    <submittedName>
        <fullName evidence="1">Uncharacterized protein</fullName>
    </submittedName>
</protein>
<dbReference type="AlphaFoldDB" id="A0AAV9ZBC6"/>
<evidence type="ECO:0000313" key="1">
    <source>
        <dbReference type="EMBL" id="KAK6977409.1"/>
    </source>
</evidence>
<evidence type="ECO:0000313" key="2">
    <source>
        <dbReference type="Proteomes" id="UP001362999"/>
    </source>
</evidence>
<gene>
    <name evidence="1" type="ORF">R3P38DRAFT_3473631</name>
</gene>
<dbReference type="EMBL" id="JAWWNJ010000169">
    <property type="protein sequence ID" value="KAK6977409.1"/>
    <property type="molecule type" value="Genomic_DNA"/>
</dbReference>
<keyword evidence="2" id="KW-1185">Reference proteome</keyword>